<dbReference type="InterPro" id="IPR007110">
    <property type="entry name" value="Ig-like_dom"/>
</dbReference>
<dbReference type="InterPro" id="IPR003598">
    <property type="entry name" value="Ig_sub2"/>
</dbReference>
<dbReference type="AlphaFoldDB" id="A0A8J5NDD5"/>
<feature type="domain" description="Ig-like" evidence="9">
    <location>
        <begin position="410"/>
        <end position="501"/>
    </location>
</feature>
<keyword evidence="6" id="KW-1015">Disulfide bond</keyword>
<organism evidence="11 12">
    <name type="scientific">Homarus americanus</name>
    <name type="common">American lobster</name>
    <dbReference type="NCBI Taxonomy" id="6706"/>
    <lineage>
        <taxon>Eukaryota</taxon>
        <taxon>Metazoa</taxon>
        <taxon>Ecdysozoa</taxon>
        <taxon>Arthropoda</taxon>
        <taxon>Crustacea</taxon>
        <taxon>Multicrustacea</taxon>
        <taxon>Malacostraca</taxon>
        <taxon>Eumalacostraca</taxon>
        <taxon>Eucarida</taxon>
        <taxon>Decapoda</taxon>
        <taxon>Pleocyemata</taxon>
        <taxon>Astacidea</taxon>
        <taxon>Nephropoidea</taxon>
        <taxon>Nephropidae</taxon>
        <taxon>Homarus</taxon>
    </lineage>
</organism>
<feature type="domain" description="Ig-like" evidence="9">
    <location>
        <begin position="120"/>
        <end position="217"/>
    </location>
</feature>
<keyword evidence="3" id="KW-0732">Signal</keyword>
<dbReference type="PROSITE" id="PS50853">
    <property type="entry name" value="FN3"/>
    <property type="match status" value="2"/>
</dbReference>
<dbReference type="FunFam" id="2.60.40.10:FF:000005">
    <property type="entry name" value="Neuronal cell adhesion molecule"/>
    <property type="match status" value="1"/>
</dbReference>
<keyword evidence="12" id="KW-1185">Reference proteome</keyword>
<comment type="caution">
    <text evidence="11">The sequence shown here is derived from an EMBL/GenBank/DDBJ whole genome shotgun (WGS) entry which is preliminary data.</text>
</comment>
<evidence type="ECO:0000256" key="7">
    <source>
        <dbReference type="ARBA" id="ARBA00023180"/>
    </source>
</evidence>
<dbReference type="Pfam" id="PF07679">
    <property type="entry name" value="I-set"/>
    <property type="match status" value="2"/>
</dbReference>
<dbReference type="SMART" id="SM00060">
    <property type="entry name" value="FN3"/>
    <property type="match status" value="2"/>
</dbReference>
<dbReference type="InterPro" id="IPR003599">
    <property type="entry name" value="Ig_sub"/>
</dbReference>
<dbReference type="PANTHER" id="PTHR12231:SF253">
    <property type="entry name" value="DPR-INTERACTING PROTEIN ETA, ISOFORM B-RELATED"/>
    <property type="match status" value="1"/>
</dbReference>
<reference evidence="11" key="1">
    <citation type="journal article" date="2021" name="Sci. Adv.">
        <title>The American lobster genome reveals insights on longevity, neural, and immune adaptations.</title>
        <authorList>
            <person name="Polinski J.M."/>
            <person name="Zimin A.V."/>
            <person name="Clark K.F."/>
            <person name="Kohn A.B."/>
            <person name="Sadowski N."/>
            <person name="Timp W."/>
            <person name="Ptitsyn A."/>
            <person name="Khanna P."/>
            <person name="Romanova D.Y."/>
            <person name="Williams P."/>
            <person name="Greenwood S.J."/>
            <person name="Moroz L.L."/>
            <person name="Walt D.R."/>
            <person name="Bodnar A.G."/>
        </authorList>
    </citation>
    <scope>NUCLEOTIDE SEQUENCE</scope>
    <source>
        <strain evidence="11">GMGI-L3</strain>
    </source>
</reference>
<proteinExistence type="predicted"/>
<dbReference type="PROSITE" id="PS50835">
    <property type="entry name" value="IG_LIKE"/>
    <property type="match status" value="5"/>
</dbReference>
<evidence type="ECO:0000256" key="6">
    <source>
        <dbReference type="ARBA" id="ARBA00023157"/>
    </source>
</evidence>
<evidence type="ECO:0000259" key="10">
    <source>
        <dbReference type="PROSITE" id="PS50853"/>
    </source>
</evidence>
<name>A0A8J5NDD5_HOMAM</name>
<dbReference type="SMART" id="SM00408">
    <property type="entry name" value="IGc2"/>
    <property type="match status" value="5"/>
</dbReference>
<evidence type="ECO:0000256" key="2">
    <source>
        <dbReference type="ARBA" id="ARBA00022475"/>
    </source>
</evidence>
<dbReference type="InterPro" id="IPR036116">
    <property type="entry name" value="FN3_sf"/>
</dbReference>
<feature type="domain" description="Fibronectin type-III" evidence="10">
    <location>
        <begin position="526"/>
        <end position="622"/>
    </location>
</feature>
<dbReference type="InterPro" id="IPR013106">
    <property type="entry name" value="Ig_V-set"/>
</dbReference>
<feature type="domain" description="Ig-like" evidence="9">
    <location>
        <begin position="30"/>
        <end position="117"/>
    </location>
</feature>
<evidence type="ECO:0000256" key="8">
    <source>
        <dbReference type="ARBA" id="ARBA00023319"/>
    </source>
</evidence>
<evidence type="ECO:0000256" key="4">
    <source>
        <dbReference type="ARBA" id="ARBA00022737"/>
    </source>
</evidence>
<feature type="domain" description="Ig-like" evidence="9">
    <location>
        <begin position="310"/>
        <end position="387"/>
    </location>
</feature>
<dbReference type="EMBL" id="JAHLQT010001931">
    <property type="protein sequence ID" value="KAG7177717.1"/>
    <property type="molecule type" value="Genomic_DNA"/>
</dbReference>
<comment type="subcellular location">
    <subcellularLocation>
        <location evidence="1">Cell membrane</location>
    </subcellularLocation>
</comment>
<dbReference type="SUPFAM" id="SSF48726">
    <property type="entry name" value="Immunoglobulin"/>
    <property type="match status" value="5"/>
</dbReference>
<keyword evidence="2" id="KW-1003">Cell membrane</keyword>
<dbReference type="InterPro" id="IPR013783">
    <property type="entry name" value="Ig-like_fold"/>
</dbReference>
<dbReference type="SUPFAM" id="SSF49265">
    <property type="entry name" value="Fibronectin type III"/>
    <property type="match status" value="1"/>
</dbReference>
<dbReference type="PANTHER" id="PTHR12231">
    <property type="entry name" value="CTX-RELATED TYPE I TRANSMEMBRANE PROTEIN"/>
    <property type="match status" value="1"/>
</dbReference>
<accession>A0A8J5NDD5</accession>
<sequence>TPPVKQDSLVPTEVTPPVTRHHLVPTEGPPVIKEHPNNMVVRRNDPTTLNCAASGAARVRWFRDGQEVVTLTQDPRSHRVLLPSGSLFFLRVTSSGRDSDTGTYWCVASNSYGATRSNNATLTVATLAYDFQSQAESTMRARVGDSLTLPCRPPKATPAPELTWLRDGRQVTNSSRVSVTEEGDLVISQAVQEDSATYVCRARNAAGTRESQPTELTVMTPPWFEERPVNVTASSGMRVELSCRARGSPMPMITWRRLEGELPPDRARTEDERLVLQQVATDDSGVYLCEAQSKAGIAAARATLTVVDAPELTRRPQLLQVVAGSTAEVPCRIKGEPQPLVLWRLPSLDRSGLLAPGQISGHATVSDDGHTLLLKHVTTRDSGIYYCWGVSTGGGVSGRVEMMVVPAHPPPVVGVGPQDLMVAPGSVVSFPCEVVSEAAKATISWWYRPAVHLPARKLNKDAVDSRLSLPDNGALILKDVREADDAGIYTCSVTADTGTVQQAAVLRVTDYAQYQVQPLSLRLPAPPSKPRLVTFNKTAVELSWLPNSQMSSESGQWYRVEYWRQGWDEWRVADAVIRQESSIVSHLTPGHTYTFLVRAVSIRGASFPSPWSDPVTTHTPREPSLTVDQLRQARRRLSRAVITLIDSTITAPDSVLLTWDFLAPTDESVEGVLVYSVGEVSTVQVATLLGATSSSHLQHDLRPNTAYTFFVVPFWHSIEGSPSNSLSLTTPED</sequence>
<evidence type="ECO:0000313" key="11">
    <source>
        <dbReference type="EMBL" id="KAG7177717.1"/>
    </source>
</evidence>
<protein>
    <submittedName>
        <fullName evidence="11">Sax-3-like 1</fullName>
    </submittedName>
</protein>
<feature type="non-terminal residue" evidence="11">
    <location>
        <position position="1"/>
    </location>
</feature>
<evidence type="ECO:0000256" key="1">
    <source>
        <dbReference type="ARBA" id="ARBA00004236"/>
    </source>
</evidence>
<dbReference type="GO" id="GO:0098609">
    <property type="term" value="P:cell-cell adhesion"/>
    <property type="evidence" value="ECO:0007669"/>
    <property type="project" value="UniProtKB-ARBA"/>
</dbReference>
<dbReference type="Pfam" id="PF13927">
    <property type="entry name" value="Ig_3"/>
    <property type="match status" value="3"/>
</dbReference>
<dbReference type="GO" id="GO:0009653">
    <property type="term" value="P:anatomical structure morphogenesis"/>
    <property type="evidence" value="ECO:0007669"/>
    <property type="project" value="UniProtKB-ARBA"/>
</dbReference>
<keyword evidence="8" id="KW-0393">Immunoglobulin domain</keyword>
<evidence type="ECO:0000259" key="9">
    <source>
        <dbReference type="PROSITE" id="PS50835"/>
    </source>
</evidence>
<dbReference type="InterPro" id="IPR051170">
    <property type="entry name" value="Neural/epithelial_adhesion"/>
</dbReference>
<keyword evidence="5" id="KW-0472">Membrane</keyword>
<dbReference type="Gene3D" id="2.60.40.10">
    <property type="entry name" value="Immunoglobulins"/>
    <property type="match status" value="7"/>
</dbReference>
<keyword evidence="7" id="KW-0325">Glycoprotein</keyword>
<dbReference type="Pfam" id="PF00041">
    <property type="entry name" value="fn3"/>
    <property type="match status" value="1"/>
</dbReference>
<feature type="domain" description="Ig-like" evidence="9">
    <location>
        <begin position="222"/>
        <end position="305"/>
    </location>
</feature>
<dbReference type="GO" id="GO:0030154">
    <property type="term" value="P:cell differentiation"/>
    <property type="evidence" value="ECO:0007669"/>
    <property type="project" value="UniProtKB-ARBA"/>
</dbReference>
<feature type="non-terminal residue" evidence="11">
    <location>
        <position position="733"/>
    </location>
</feature>
<dbReference type="InterPro" id="IPR003961">
    <property type="entry name" value="FN3_dom"/>
</dbReference>
<dbReference type="SMART" id="SM00409">
    <property type="entry name" value="IG"/>
    <property type="match status" value="5"/>
</dbReference>
<dbReference type="FunFam" id="2.60.40.10:FF:000600">
    <property type="entry name" value="Contactin 2"/>
    <property type="match status" value="1"/>
</dbReference>
<dbReference type="InterPro" id="IPR036179">
    <property type="entry name" value="Ig-like_dom_sf"/>
</dbReference>
<dbReference type="InterPro" id="IPR013098">
    <property type="entry name" value="Ig_I-set"/>
</dbReference>
<gene>
    <name evidence="11" type="primary">sax3-L1</name>
    <name evidence="11" type="ORF">Hamer_G008383</name>
</gene>
<dbReference type="Proteomes" id="UP000747542">
    <property type="component" value="Unassembled WGS sequence"/>
</dbReference>
<dbReference type="GO" id="GO:0005886">
    <property type="term" value="C:plasma membrane"/>
    <property type="evidence" value="ECO:0007669"/>
    <property type="project" value="UniProtKB-SubCell"/>
</dbReference>
<feature type="domain" description="Fibronectin type-III" evidence="10">
    <location>
        <begin position="640"/>
        <end position="733"/>
    </location>
</feature>
<evidence type="ECO:0000313" key="12">
    <source>
        <dbReference type="Proteomes" id="UP000747542"/>
    </source>
</evidence>
<dbReference type="SMART" id="SM00406">
    <property type="entry name" value="IGv"/>
    <property type="match status" value="4"/>
</dbReference>
<evidence type="ECO:0000256" key="5">
    <source>
        <dbReference type="ARBA" id="ARBA00023136"/>
    </source>
</evidence>
<dbReference type="CDD" id="cd00063">
    <property type="entry name" value="FN3"/>
    <property type="match status" value="2"/>
</dbReference>
<evidence type="ECO:0000256" key="3">
    <source>
        <dbReference type="ARBA" id="ARBA00022729"/>
    </source>
</evidence>
<keyword evidence="4" id="KW-0677">Repeat</keyword>